<name>A0A0E9LRI4_9BACT</name>
<accession>A0A0E9LRI4</accession>
<dbReference type="AlphaFoldDB" id="A0A0E9LRI4"/>
<proteinExistence type="predicted"/>
<keyword evidence="2" id="KW-1185">Reference proteome</keyword>
<dbReference type="EMBL" id="BAZW01000131">
    <property type="protein sequence ID" value="GAO27888.1"/>
    <property type="molecule type" value="Genomic_DNA"/>
</dbReference>
<sequence length="138" mass="15515">MDATPFRAHKTYILSDALSWISLVGSMARPRANNRSTNFWAWFGQCLEKLGDMGSAMAPREAYGEESEKTPTHIAEKEYGIGAYSTWIKESPNMFYDLTRDSVLLIRPTGDSVLYVGATQNPHGVRYKVPTNFKNTSK</sequence>
<organism evidence="1 2">
    <name type="scientific">Geofilum rubicundum JCM 15548</name>
    <dbReference type="NCBI Taxonomy" id="1236989"/>
    <lineage>
        <taxon>Bacteria</taxon>
        <taxon>Pseudomonadati</taxon>
        <taxon>Bacteroidota</taxon>
        <taxon>Bacteroidia</taxon>
        <taxon>Marinilabiliales</taxon>
        <taxon>Marinilabiliaceae</taxon>
        <taxon>Geofilum</taxon>
    </lineage>
</organism>
<protein>
    <submittedName>
        <fullName evidence="1">Uncharacterized protein</fullName>
    </submittedName>
</protein>
<evidence type="ECO:0000313" key="2">
    <source>
        <dbReference type="Proteomes" id="UP000032900"/>
    </source>
</evidence>
<comment type="caution">
    <text evidence="1">The sequence shown here is derived from an EMBL/GenBank/DDBJ whole genome shotgun (WGS) entry which is preliminary data.</text>
</comment>
<reference evidence="1 2" key="1">
    <citation type="journal article" date="2015" name="Microbes Environ.">
        <title>Distribution and evolution of nitrogen fixation genes in the phylum bacteroidetes.</title>
        <authorList>
            <person name="Inoue J."/>
            <person name="Oshima K."/>
            <person name="Suda W."/>
            <person name="Sakamoto M."/>
            <person name="Iino T."/>
            <person name="Noda S."/>
            <person name="Hongoh Y."/>
            <person name="Hattori M."/>
            <person name="Ohkuma M."/>
        </authorList>
    </citation>
    <scope>NUCLEOTIDE SEQUENCE [LARGE SCALE GENOMIC DNA]</scope>
    <source>
        <strain evidence="1">JCM 15548</strain>
    </source>
</reference>
<gene>
    <name evidence="1" type="ORF">JCM15548_14754</name>
</gene>
<evidence type="ECO:0000313" key="1">
    <source>
        <dbReference type="EMBL" id="GAO27888.1"/>
    </source>
</evidence>
<dbReference type="Proteomes" id="UP000032900">
    <property type="component" value="Unassembled WGS sequence"/>
</dbReference>